<evidence type="ECO:0000313" key="13">
    <source>
        <dbReference type="RefSeq" id="XP_026301416.1"/>
    </source>
</evidence>
<proteinExistence type="predicted"/>
<gene>
    <name evidence="13" type="primary">LOC102656554</name>
</gene>
<organism evidence="11">
    <name type="scientific">Apis mellifera</name>
    <name type="common">Honeybee</name>
    <dbReference type="NCBI Taxonomy" id="7460"/>
    <lineage>
        <taxon>Eukaryota</taxon>
        <taxon>Metazoa</taxon>
        <taxon>Ecdysozoa</taxon>
        <taxon>Arthropoda</taxon>
        <taxon>Hexapoda</taxon>
        <taxon>Insecta</taxon>
        <taxon>Pterygota</taxon>
        <taxon>Neoptera</taxon>
        <taxon>Endopterygota</taxon>
        <taxon>Hymenoptera</taxon>
        <taxon>Apocrita</taxon>
        <taxon>Aculeata</taxon>
        <taxon>Apoidea</taxon>
        <taxon>Anthophila</taxon>
        <taxon>Apidae</taxon>
        <taxon>Apis</taxon>
    </lineage>
</organism>
<evidence type="ECO:0000256" key="9">
    <source>
        <dbReference type="SAM" id="Phobius"/>
    </source>
</evidence>
<accession>A0A7M7MW40</accession>
<evidence type="ECO:0000256" key="5">
    <source>
        <dbReference type="ARBA" id="ARBA00022989"/>
    </source>
</evidence>
<accession>A0A8B8HBL7</accession>
<feature type="transmembrane region" description="Helical" evidence="9">
    <location>
        <begin position="74"/>
        <end position="95"/>
    </location>
</feature>
<dbReference type="OrthoDB" id="10069788at2759"/>
<dbReference type="RefSeq" id="XP_026301416.1">
    <property type="nucleotide sequence ID" value="XM_026445631.1"/>
</dbReference>
<dbReference type="GeneID" id="102656554"/>
<feature type="transmembrane region" description="Helical" evidence="9">
    <location>
        <begin position="150"/>
        <end position="175"/>
    </location>
</feature>
<evidence type="ECO:0000256" key="2">
    <source>
        <dbReference type="ARBA" id="ARBA00004141"/>
    </source>
</evidence>
<dbReference type="GO" id="GO:0016020">
    <property type="term" value="C:membrane"/>
    <property type="evidence" value="ECO:0007669"/>
    <property type="project" value="UniProtKB-SubCell"/>
</dbReference>
<dbReference type="Proteomes" id="UP000005203">
    <property type="component" value="Linkage group LG15"/>
</dbReference>
<keyword evidence="4 9" id="KW-0812">Transmembrane</keyword>
<feature type="domain" description="NADH:quinone oxidoreductase/Mrp antiporter transmembrane" evidence="10">
    <location>
        <begin position="44"/>
        <end position="161"/>
    </location>
</feature>
<evidence type="ECO:0000256" key="4">
    <source>
        <dbReference type="ARBA" id="ARBA00022692"/>
    </source>
</evidence>
<dbReference type="EC" id="7.1.1.2" evidence="3"/>
<evidence type="ECO:0000256" key="7">
    <source>
        <dbReference type="ARBA" id="ARBA00031027"/>
    </source>
</evidence>
<dbReference type="AlphaFoldDB" id="A0A7M7MW40"/>
<evidence type="ECO:0000259" key="10">
    <source>
        <dbReference type="Pfam" id="PF00361"/>
    </source>
</evidence>
<evidence type="ECO:0000256" key="8">
    <source>
        <dbReference type="ARBA" id="ARBA00049551"/>
    </source>
</evidence>
<dbReference type="GO" id="GO:0042773">
    <property type="term" value="P:ATP synthesis coupled electron transport"/>
    <property type="evidence" value="ECO:0007669"/>
    <property type="project" value="InterPro"/>
</dbReference>
<comment type="function">
    <text evidence="1">Core subunit of the mitochondrial membrane respiratory chain NADH dehydrogenase (Complex I) that is believed to belong to the minimal assembly required for catalysis. Complex I functions in the transfer of electrons from NADH to the respiratory chain. The immediate electron acceptor for the enzyme is believed to be ubiquinone.</text>
</comment>
<dbReference type="GO" id="GO:0008137">
    <property type="term" value="F:NADH dehydrogenase (ubiquinone) activity"/>
    <property type="evidence" value="ECO:0007669"/>
    <property type="project" value="UniProtKB-EC"/>
</dbReference>
<keyword evidence="6 9" id="KW-0472">Membrane</keyword>
<dbReference type="GO" id="GO:0015990">
    <property type="term" value="P:electron transport coupled proton transport"/>
    <property type="evidence" value="ECO:0007669"/>
    <property type="project" value="TreeGrafter"/>
</dbReference>
<dbReference type="PANTHER" id="PTHR42829:SF2">
    <property type="entry name" value="NADH-UBIQUINONE OXIDOREDUCTASE CHAIN 5"/>
    <property type="match status" value="1"/>
</dbReference>
<dbReference type="PANTHER" id="PTHR42829">
    <property type="entry name" value="NADH-UBIQUINONE OXIDOREDUCTASE CHAIN 5"/>
    <property type="match status" value="1"/>
</dbReference>
<dbReference type="EnsemblMetazoa" id="XM_026445631">
    <property type="protein sequence ID" value="XP_026301416"/>
    <property type="gene ID" value="LOC102656554"/>
</dbReference>
<name>A0A7M7MW40_APIME</name>
<evidence type="ECO:0000256" key="6">
    <source>
        <dbReference type="ARBA" id="ARBA00023136"/>
    </source>
</evidence>
<evidence type="ECO:0000256" key="3">
    <source>
        <dbReference type="ARBA" id="ARBA00012944"/>
    </source>
</evidence>
<reference evidence="13" key="2">
    <citation type="submission" date="2025-04" db="UniProtKB">
        <authorList>
            <consortium name="RefSeq"/>
        </authorList>
    </citation>
    <scope>IDENTIFICATION</scope>
    <source>
        <strain evidence="13">DH4</strain>
        <tissue evidence="13">Whole body</tissue>
    </source>
</reference>
<evidence type="ECO:0000313" key="12">
    <source>
        <dbReference type="Proteomes" id="UP000005203"/>
    </source>
</evidence>
<reference evidence="11" key="1">
    <citation type="submission" date="2021-01" db="UniProtKB">
        <authorList>
            <consortium name="EnsemblMetazoa"/>
        </authorList>
    </citation>
    <scope>IDENTIFICATION</scope>
    <source>
        <strain evidence="11">DH4</strain>
    </source>
</reference>
<comment type="catalytic activity">
    <reaction evidence="8">
        <text>a ubiquinone + NADH + 5 H(+)(in) = a ubiquinol + NAD(+) + 4 H(+)(out)</text>
        <dbReference type="Rhea" id="RHEA:29091"/>
        <dbReference type="Rhea" id="RHEA-COMP:9565"/>
        <dbReference type="Rhea" id="RHEA-COMP:9566"/>
        <dbReference type="ChEBI" id="CHEBI:15378"/>
        <dbReference type="ChEBI" id="CHEBI:16389"/>
        <dbReference type="ChEBI" id="CHEBI:17976"/>
        <dbReference type="ChEBI" id="CHEBI:57540"/>
        <dbReference type="ChEBI" id="CHEBI:57945"/>
        <dbReference type="EC" id="7.1.1.2"/>
    </reaction>
</comment>
<feature type="transmembrane region" description="Helical" evidence="9">
    <location>
        <begin position="116"/>
        <end position="138"/>
    </location>
</feature>
<evidence type="ECO:0000256" key="1">
    <source>
        <dbReference type="ARBA" id="ARBA00003257"/>
    </source>
</evidence>
<dbReference type="GO" id="GO:0003954">
    <property type="term" value="F:NADH dehydrogenase activity"/>
    <property type="evidence" value="ECO:0007669"/>
    <property type="project" value="TreeGrafter"/>
</dbReference>
<dbReference type="KEGG" id="ame:102656554"/>
<keyword evidence="5 9" id="KW-1133">Transmembrane helix</keyword>
<dbReference type="Pfam" id="PF00361">
    <property type="entry name" value="Proton_antipo_M"/>
    <property type="match status" value="1"/>
</dbReference>
<protein>
    <recommendedName>
        <fullName evidence="3">NADH:ubiquinone reductase (H(+)-translocating)</fullName>
        <ecNumber evidence="3">7.1.1.2</ecNumber>
    </recommendedName>
    <alternativeName>
        <fullName evidence="7">NADH dehydrogenase subunit 5</fullName>
    </alternativeName>
</protein>
<dbReference type="InterPro" id="IPR003945">
    <property type="entry name" value="NU5C-like"/>
</dbReference>
<comment type="subcellular location">
    <subcellularLocation>
        <location evidence="2">Membrane</location>
        <topology evidence="2">Multi-pass membrane protein</topology>
    </subcellularLocation>
</comment>
<keyword evidence="12" id="KW-1185">Reference proteome</keyword>
<dbReference type="InterPro" id="IPR001750">
    <property type="entry name" value="ND/Mrp_TM"/>
</dbReference>
<evidence type="ECO:0000313" key="11">
    <source>
        <dbReference type="EnsemblMetazoa" id="XP_026301416"/>
    </source>
</evidence>
<sequence>MASSATSVNCCRVRSEGLGENYFQMSAIWNEDKNASVHSHPNFELDLKKVIVYSTLRQLGLIIRILSIGSTELVFLHLFIHTIFHLIFTYVDRYIHYIYRNQDIRLYYGMYYIYPLKRIIIIFSILKLSGLCGFPFLIGDYSKDLIIENIYYICFSLFIIYLESKSMISTLNFIISNVIRLKFRQTVLFLIYV</sequence>